<gene>
    <name evidence="4" type="ORF">CARN7_1453</name>
</gene>
<name>E6QTT7_9ZZZZ</name>
<comment type="caution">
    <text evidence="4">The sequence shown here is derived from an EMBL/GenBank/DDBJ whole genome shotgun (WGS) entry which is preliminary data.</text>
</comment>
<dbReference type="GO" id="GO:0055085">
    <property type="term" value="P:transmembrane transport"/>
    <property type="evidence" value="ECO:0007669"/>
    <property type="project" value="InterPro"/>
</dbReference>
<organism evidence="4">
    <name type="scientific">mine drainage metagenome</name>
    <dbReference type="NCBI Taxonomy" id="410659"/>
    <lineage>
        <taxon>unclassified sequences</taxon>
        <taxon>metagenomes</taxon>
        <taxon>ecological metagenomes</taxon>
    </lineage>
</organism>
<dbReference type="SUPFAM" id="SSF74653">
    <property type="entry name" value="TolA/TonB C-terminal domain"/>
    <property type="match status" value="1"/>
</dbReference>
<evidence type="ECO:0000256" key="1">
    <source>
        <dbReference type="SAM" id="MobiDB-lite"/>
    </source>
</evidence>
<dbReference type="AlphaFoldDB" id="E6QTT7"/>
<evidence type="ECO:0000256" key="2">
    <source>
        <dbReference type="SAM" id="Phobius"/>
    </source>
</evidence>
<evidence type="ECO:0000313" key="4">
    <source>
        <dbReference type="EMBL" id="CBI10659.1"/>
    </source>
</evidence>
<feature type="region of interest" description="Disordered" evidence="1">
    <location>
        <begin position="62"/>
        <end position="85"/>
    </location>
</feature>
<sequence length="225" mass="24289">MNAVILPLDDSYADHTLKAMALALLVEALLLGGLIVWTSHTQSVSPPPPTVIKLTLVNEPTPPKPVVQPKPIPPTPKPVPRHVVQPKPVPTPLLPKIEPMPPKVQTPTAFTQPVPPPVVTPPPPPSDNLVNMKAVYADEVRSAVQAAVFYPPAAALMHFTGRVHVQFHLLDRVPSNVQVIASSDLGSIDRAAIQAVMNAHYSTPPKALQGKDLTYQVWVELTLKQ</sequence>
<evidence type="ECO:0000259" key="3">
    <source>
        <dbReference type="PROSITE" id="PS52015"/>
    </source>
</evidence>
<dbReference type="EMBL" id="CABR01000099">
    <property type="protein sequence ID" value="CBI10659.1"/>
    <property type="molecule type" value="Genomic_DNA"/>
</dbReference>
<keyword evidence="2" id="KW-0812">Transmembrane</keyword>
<dbReference type="Gene3D" id="3.30.1150.10">
    <property type="match status" value="1"/>
</dbReference>
<keyword evidence="2" id="KW-0472">Membrane</keyword>
<feature type="compositionally biased region" description="Pro residues" evidence="1">
    <location>
        <begin position="62"/>
        <end position="78"/>
    </location>
</feature>
<accession>E6QTT7</accession>
<protein>
    <submittedName>
        <fullName evidence="4">Putative TonB protein</fullName>
    </submittedName>
</protein>
<reference evidence="4" key="1">
    <citation type="submission" date="2009-10" db="EMBL/GenBank/DDBJ databases">
        <title>Diversity of trophic interactions inside an arsenic-rich microbial ecosystem.</title>
        <authorList>
            <person name="Bertin P.N."/>
            <person name="Heinrich-Salmeron A."/>
            <person name="Pelletier E."/>
            <person name="Goulhen-Chollet F."/>
            <person name="Arsene-Ploetze F."/>
            <person name="Gallien S."/>
            <person name="Calteau A."/>
            <person name="Vallenet D."/>
            <person name="Casiot C."/>
            <person name="Chane-Woon-Ming B."/>
            <person name="Giloteaux L."/>
            <person name="Barakat M."/>
            <person name="Bonnefoy V."/>
            <person name="Bruneel O."/>
            <person name="Chandler M."/>
            <person name="Cleiss J."/>
            <person name="Duran R."/>
            <person name="Elbaz-Poulichet F."/>
            <person name="Fonknechten N."/>
            <person name="Lauga B."/>
            <person name="Mornico D."/>
            <person name="Ortet P."/>
            <person name="Schaeffer C."/>
            <person name="Siguier P."/>
            <person name="Alexander Thil Smith A."/>
            <person name="Van Dorsselaer A."/>
            <person name="Weissenbach J."/>
            <person name="Medigue C."/>
            <person name="Le Paslier D."/>
        </authorList>
    </citation>
    <scope>NUCLEOTIDE SEQUENCE</scope>
</reference>
<dbReference type="InterPro" id="IPR037682">
    <property type="entry name" value="TonB_C"/>
</dbReference>
<feature type="domain" description="TonB C-terminal" evidence="3">
    <location>
        <begin position="135"/>
        <end position="225"/>
    </location>
</feature>
<proteinExistence type="predicted"/>
<dbReference type="Pfam" id="PF03544">
    <property type="entry name" value="TonB_C"/>
    <property type="match status" value="1"/>
</dbReference>
<feature type="transmembrane region" description="Helical" evidence="2">
    <location>
        <begin position="20"/>
        <end position="37"/>
    </location>
</feature>
<dbReference type="PROSITE" id="PS52015">
    <property type="entry name" value="TONB_CTD"/>
    <property type="match status" value="1"/>
</dbReference>
<keyword evidence="2" id="KW-1133">Transmembrane helix</keyword>
<dbReference type="PRINTS" id="PR01217">
    <property type="entry name" value="PRICHEXTENSN"/>
</dbReference>